<evidence type="ECO:0000259" key="4">
    <source>
        <dbReference type="Pfam" id="PF10145"/>
    </source>
</evidence>
<dbReference type="Proteomes" id="UP000450012">
    <property type="component" value="Unassembled WGS sequence"/>
</dbReference>
<gene>
    <name evidence="5" type="ORF">GTP45_27590</name>
</gene>
<dbReference type="EMBL" id="WWCK01000011">
    <property type="protein sequence ID" value="MYM70546.1"/>
    <property type="molecule type" value="Genomic_DNA"/>
</dbReference>
<evidence type="ECO:0000313" key="5">
    <source>
        <dbReference type="EMBL" id="MYM70546.1"/>
    </source>
</evidence>
<evidence type="ECO:0000256" key="2">
    <source>
        <dbReference type="SAM" id="Coils"/>
    </source>
</evidence>
<keyword evidence="3" id="KW-0812">Transmembrane</keyword>
<evidence type="ECO:0000256" key="1">
    <source>
        <dbReference type="ARBA" id="ARBA00022612"/>
    </source>
</evidence>
<dbReference type="Pfam" id="PF10145">
    <property type="entry name" value="PhageMin_Tail"/>
    <property type="match status" value="1"/>
</dbReference>
<organism evidence="5 6">
    <name type="scientific">Duganella rivi</name>
    <dbReference type="NCBI Taxonomy" id="2666083"/>
    <lineage>
        <taxon>Bacteria</taxon>
        <taxon>Pseudomonadati</taxon>
        <taxon>Pseudomonadota</taxon>
        <taxon>Betaproteobacteria</taxon>
        <taxon>Burkholderiales</taxon>
        <taxon>Oxalobacteraceae</taxon>
        <taxon>Telluria group</taxon>
        <taxon>Duganella</taxon>
    </lineage>
</organism>
<keyword evidence="3" id="KW-0472">Membrane</keyword>
<sequence>MSNELKLRVLFDMVDRVTRPLRNVLEGNKGAAKALSETRNRLKELGKTQQDVGAFRELRTGLRDTDAQLAAAQQRVRTLAGEMGRSGPPTRAMARDFESAKRAAAELTATQARQQNELRELRGRLAGAGIDTRSLAQHERNLRGEIESTTAAMRQQQARLAELAARERRVAEARSRMERTQATAGRLAGSGAGALAAGAVTGAALKAPVTEYAKAEDSATQLKVALMRAGAVVPPEFQKINDLAMKLGDKLPGTTADFQDMMTMLSRQGIGAQTILGGVGEATAYLGVQLKKAPAEAAEFAAKLQDATRSTDKEMMGLMDVIQKTFYLGVDDSNMLQGFAKLSPAMDTLKVKGLEGAKALAPLLVMADQAGMAGESAGNAYRKIFQMSMDKAKIDKANKQLGPGNKLEFTNGKGEFGGFDQMFKQFKKLEGLTTQKRLGVLKEVFGDDAETLQVVALLIEKGANGYGEVQAKMNAQASLQQRVNTQLGTLKNLWEAAGGTFTNGLVAMGDSISPELKATTEWLGDMAQSVGQWARENPKLAGGLMKTAAALALVLTVGGGLMLTVASILGPMAVLRFSMTTLGMQGGLLANVFRMAASPLRLVGSAIMFIGRALLMNPIGLTITAIGLAAYGIYKYWGPIKEFFGGIWDGVKAAFAGGISGIGALIVNWSPLGLFYQG</sequence>
<dbReference type="PANTHER" id="PTHR37813">
    <property type="entry name" value="FELS-2 PROPHAGE PROTEIN"/>
    <property type="match status" value="1"/>
</dbReference>
<evidence type="ECO:0000256" key="3">
    <source>
        <dbReference type="SAM" id="Phobius"/>
    </source>
</evidence>
<protein>
    <submittedName>
        <fullName evidence="5">Phage tail tape measure protein</fullName>
    </submittedName>
</protein>
<dbReference type="RefSeq" id="WP_161017045.1">
    <property type="nucleotide sequence ID" value="NZ_WWCK01000011.1"/>
</dbReference>
<comment type="caution">
    <text evidence="5">The sequence shown here is derived from an EMBL/GenBank/DDBJ whole genome shotgun (WGS) entry which is preliminary data.</text>
</comment>
<feature type="non-terminal residue" evidence="5">
    <location>
        <position position="678"/>
    </location>
</feature>
<evidence type="ECO:0000313" key="6">
    <source>
        <dbReference type="Proteomes" id="UP000450012"/>
    </source>
</evidence>
<feature type="domain" description="Phage tail tape measure protein" evidence="4">
    <location>
        <begin position="241"/>
        <end position="446"/>
    </location>
</feature>
<dbReference type="InterPro" id="IPR010090">
    <property type="entry name" value="Phage_tape_meas"/>
</dbReference>
<accession>A0A7X4GWS1</accession>
<name>A0A7X4GWS1_9BURK</name>
<dbReference type="AlphaFoldDB" id="A0A7X4GWS1"/>
<feature type="transmembrane region" description="Helical" evidence="3">
    <location>
        <begin position="654"/>
        <end position="676"/>
    </location>
</feature>
<feature type="transmembrane region" description="Helical" evidence="3">
    <location>
        <begin position="548"/>
        <end position="569"/>
    </location>
</feature>
<feature type="coiled-coil region" evidence="2">
    <location>
        <begin position="62"/>
        <end position="183"/>
    </location>
</feature>
<dbReference type="NCBIfam" id="TIGR01760">
    <property type="entry name" value="tape_meas_TP901"/>
    <property type="match status" value="1"/>
</dbReference>
<dbReference type="PANTHER" id="PTHR37813:SF1">
    <property type="entry name" value="FELS-2 PROPHAGE PROTEIN"/>
    <property type="match status" value="1"/>
</dbReference>
<keyword evidence="2" id="KW-0175">Coiled coil</keyword>
<keyword evidence="3" id="KW-1133">Transmembrane helix</keyword>
<keyword evidence="1" id="KW-1188">Viral release from host cell</keyword>
<reference evidence="5 6" key="1">
    <citation type="submission" date="2019-12" db="EMBL/GenBank/DDBJ databases">
        <title>Novel species isolated from a subtropical stream in China.</title>
        <authorList>
            <person name="Lu H."/>
        </authorList>
    </citation>
    <scope>NUCLEOTIDE SEQUENCE [LARGE SCALE GENOMIC DNA]</scope>
    <source>
        <strain evidence="5 6">FT55W</strain>
    </source>
</reference>
<keyword evidence="6" id="KW-1185">Reference proteome</keyword>
<proteinExistence type="predicted"/>
<feature type="transmembrane region" description="Helical" evidence="3">
    <location>
        <begin position="614"/>
        <end position="634"/>
    </location>
</feature>